<evidence type="ECO:0008006" key="6">
    <source>
        <dbReference type="Google" id="ProtNLM"/>
    </source>
</evidence>
<dbReference type="Pfam" id="PF01535">
    <property type="entry name" value="PPR"/>
    <property type="match status" value="2"/>
</dbReference>
<dbReference type="Pfam" id="PF13041">
    <property type="entry name" value="PPR_2"/>
    <property type="match status" value="2"/>
</dbReference>
<proteinExistence type="inferred from homology"/>
<feature type="repeat" description="PPR" evidence="3">
    <location>
        <begin position="259"/>
        <end position="293"/>
    </location>
</feature>
<reference evidence="4 5" key="1">
    <citation type="submission" date="2024-01" db="EMBL/GenBank/DDBJ databases">
        <authorList>
            <person name="Waweru B."/>
        </authorList>
    </citation>
    <scope>NUCLEOTIDE SEQUENCE [LARGE SCALE GENOMIC DNA]</scope>
</reference>
<keyword evidence="5" id="KW-1185">Reference proteome</keyword>
<dbReference type="EMBL" id="CAWUPB010000913">
    <property type="protein sequence ID" value="CAK7332369.1"/>
    <property type="molecule type" value="Genomic_DNA"/>
</dbReference>
<dbReference type="NCBIfam" id="TIGR00756">
    <property type="entry name" value="PPR"/>
    <property type="match status" value="6"/>
</dbReference>
<gene>
    <name evidence="4" type="ORF">DCAF_LOCUS8945</name>
</gene>
<evidence type="ECO:0000313" key="5">
    <source>
        <dbReference type="Proteomes" id="UP001314170"/>
    </source>
</evidence>
<dbReference type="PROSITE" id="PS51375">
    <property type="entry name" value="PPR"/>
    <property type="match status" value="6"/>
</dbReference>
<keyword evidence="2" id="KW-0677">Repeat</keyword>
<protein>
    <recommendedName>
        <fullName evidence="6">Pentatricopeptide repeat-containing protein</fullName>
    </recommendedName>
</protein>
<name>A0AAV1RBK3_9ROSI</name>
<feature type="repeat" description="PPR" evidence="3">
    <location>
        <begin position="437"/>
        <end position="471"/>
    </location>
</feature>
<dbReference type="Pfam" id="PF12854">
    <property type="entry name" value="PPR_1"/>
    <property type="match status" value="1"/>
</dbReference>
<dbReference type="AlphaFoldDB" id="A0AAV1RBK3"/>
<comment type="similarity">
    <text evidence="1">Belongs to the PPR family. P subfamily.</text>
</comment>
<evidence type="ECO:0000256" key="3">
    <source>
        <dbReference type="PROSITE-ProRule" id="PRU00708"/>
    </source>
</evidence>
<comment type="caution">
    <text evidence="4">The sequence shown here is derived from an EMBL/GenBank/DDBJ whole genome shotgun (WGS) entry which is preliminary data.</text>
</comment>
<accession>A0AAV1RBK3</accession>
<feature type="repeat" description="PPR" evidence="3">
    <location>
        <begin position="224"/>
        <end position="258"/>
    </location>
</feature>
<feature type="repeat" description="PPR" evidence="3">
    <location>
        <begin position="329"/>
        <end position="364"/>
    </location>
</feature>
<dbReference type="Gene3D" id="1.25.40.10">
    <property type="entry name" value="Tetratricopeptide repeat domain"/>
    <property type="match status" value="4"/>
</dbReference>
<evidence type="ECO:0000256" key="2">
    <source>
        <dbReference type="ARBA" id="ARBA00022737"/>
    </source>
</evidence>
<dbReference type="InterPro" id="IPR002885">
    <property type="entry name" value="PPR_rpt"/>
</dbReference>
<evidence type="ECO:0000256" key="1">
    <source>
        <dbReference type="ARBA" id="ARBA00007626"/>
    </source>
</evidence>
<sequence>MLPVLRSCLRNARVVFSRGDYCSHAVSSPQLSSLLTTTTSDHQEKCLDSRNQSNVNLVAAKARVGSSPDEIILSLAHDQVCNNIEVTDDLVDKLLFRFKDDWKSALGVFRWAGLRPGYKHRPDAYDMMVDILGKMKQMDQMRALLEEMNRNHLLTLKTVGKAMRRFSGAGKWEDAVRMFDGLGTFGLEKNTESMNLLLDTLCKESKVDQARVIFLELKSHIFPDARTFNIFIHGWCKANRVDEAHWTLQEMKGHGCRPCVISYSTIILFYCSQYNFSKVYELLDEMEAQGCPPNVVTYTTITVFLAKSQNAEEALQLTQRMKSAGCKPDTLFYNSLIHILGRAGRFQEAVDVFEKEMPNTGISRDASTYNCMIAMLCHRGQVSKALTLLKEMETSTLCKLDGQTFYPLFKSCFRLGDMNLLSQLLDDMVKKHQLSLDRSAYALLIHGLCRANKCEWAYHLFEEMIGKDIVPKYQTCRLLLEEVKLKNMYDTAEKIEDYMKKL</sequence>
<dbReference type="Pfam" id="PF13812">
    <property type="entry name" value="PPR_3"/>
    <property type="match status" value="1"/>
</dbReference>
<dbReference type="InterPro" id="IPR011990">
    <property type="entry name" value="TPR-like_helical_dom_sf"/>
</dbReference>
<evidence type="ECO:0000313" key="4">
    <source>
        <dbReference type="EMBL" id="CAK7332369.1"/>
    </source>
</evidence>
<feature type="repeat" description="PPR" evidence="3">
    <location>
        <begin position="294"/>
        <end position="328"/>
    </location>
</feature>
<dbReference type="PANTHER" id="PTHR47447">
    <property type="entry name" value="OS03G0856100 PROTEIN"/>
    <property type="match status" value="1"/>
</dbReference>
<feature type="repeat" description="PPR" evidence="3">
    <location>
        <begin position="365"/>
        <end position="399"/>
    </location>
</feature>
<organism evidence="4 5">
    <name type="scientific">Dovyalis caffra</name>
    <dbReference type="NCBI Taxonomy" id="77055"/>
    <lineage>
        <taxon>Eukaryota</taxon>
        <taxon>Viridiplantae</taxon>
        <taxon>Streptophyta</taxon>
        <taxon>Embryophyta</taxon>
        <taxon>Tracheophyta</taxon>
        <taxon>Spermatophyta</taxon>
        <taxon>Magnoliopsida</taxon>
        <taxon>eudicotyledons</taxon>
        <taxon>Gunneridae</taxon>
        <taxon>Pentapetalae</taxon>
        <taxon>rosids</taxon>
        <taxon>fabids</taxon>
        <taxon>Malpighiales</taxon>
        <taxon>Salicaceae</taxon>
        <taxon>Flacourtieae</taxon>
        <taxon>Dovyalis</taxon>
    </lineage>
</organism>
<dbReference type="Proteomes" id="UP001314170">
    <property type="component" value="Unassembled WGS sequence"/>
</dbReference>
<dbReference type="PANTHER" id="PTHR47447:SF28">
    <property type="entry name" value="PENTACOTRIPEPTIDE-REPEAT REGION OF PRORP DOMAIN-CONTAINING PROTEIN"/>
    <property type="match status" value="1"/>
</dbReference>